<evidence type="ECO:0000313" key="3">
    <source>
        <dbReference type="Proteomes" id="UP000190626"/>
    </source>
</evidence>
<sequence length="268" mass="29352">MKNMTVWLTAFALASALPAGTAAAASMEITAAIQTSLDKTIASASQSQARTIRSLYSEFLSLQKQDQDWESTIDSLHDRNKDTASTISKKLKEIDAAKISKLEADIKQTRERYEPLLSRCTSLNKQIEAARALKSKSLNTFLNIQVAALKIPVQLARADIAAKVKAHQAAKDKVSQASKKIRSRLTELDPMNSQIKAKQGAIRTTQSSLSPLWSAFKQAAKKTDTNGVQSSLASMVTLARQINEENQKIFKLETTISETLASIQSQMP</sequence>
<dbReference type="OrthoDB" id="2679013at2"/>
<evidence type="ECO:0000313" key="2">
    <source>
        <dbReference type="EMBL" id="OPH48059.1"/>
    </source>
</evidence>
<keyword evidence="1" id="KW-0732">Signal</keyword>
<evidence type="ECO:0000256" key="1">
    <source>
        <dbReference type="SAM" id="SignalP"/>
    </source>
</evidence>
<reference evidence="3" key="1">
    <citation type="submission" date="2016-07" db="EMBL/GenBank/DDBJ databases">
        <authorList>
            <person name="Florea S."/>
            <person name="Webb J.S."/>
            <person name="Jaromczyk J."/>
            <person name="Schardl C.L."/>
        </authorList>
    </citation>
    <scope>NUCLEOTIDE SEQUENCE [LARGE SCALE GENOMIC DNA]</scope>
    <source>
        <strain evidence="3">CY1</strain>
    </source>
</reference>
<proteinExistence type="predicted"/>
<dbReference type="EMBL" id="MBTG01000049">
    <property type="protein sequence ID" value="OPH48059.1"/>
    <property type="molecule type" value="Genomic_DNA"/>
</dbReference>
<gene>
    <name evidence="2" type="ORF">BC351_38935</name>
</gene>
<keyword evidence="3" id="KW-1185">Reference proteome</keyword>
<dbReference type="RefSeq" id="WP_079419585.1">
    <property type="nucleotide sequence ID" value="NZ_MBTG01000049.1"/>
</dbReference>
<name>A0A1V4H9T5_9BACL</name>
<organism evidence="2 3">
    <name type="scientific">Paenibacillus ferrarius</name>
    <dbReference type="NCBI Taxonomy" id="1469647"/>
    <lineage>
        <taxon>Bacteria</taxon>
        <taxon>Bacillati</taxon>
        <taxon>Bacillota</taxon>
        <taxon>Bacilli</taxon>
        <taxon>Bacillales</taxon>
        <taxon>Paenibacillaceae</taxon>
        <taxon>Paenibacillus</taxon>
    </lineage>
</organism>
<comment type="caution">
    <text evidence="2">The sequence shown here is derived from an EMBL/GenBank/DDBJ whole genome shotgun (WGS) entry which is preliminary data.</text>
</comment>
<protein>
    <submittedName>
        <fullName evidence="2">Uncharacterized protein</fullName>
    </submittedName>
</protein>
<feature type="chain" id="PRO_5012347189" evidence="1">
    <location>
        <begin position="25"/>
        <end position="268"/>
    </location>
</feature>
<dbReference type="AlphaFoldDB" id="A0A1V4H9T5"/>
<dbReference type="Proteomes" id="UP000190626">
    <property type="component" value="Unassembled WGS sequence"/>
</dbReference>
<feature type="signal peptide" evidence="1">
    <location>
        <begin position="1"/>
        <end position="24"/>
    </location>
</feature>
<accession>A0A1V4H9T5</accession>